<dbReference type="GO" id="GO:0005681">
    <property type="term" value="C:spliceosomal complex"/>
    <property type="evidence" value="ECO:0000318"/>
    <property type="project" value="GO_Central"/>
</dbReference>
<dbReference type="PANTHER" id="PTHR14978">
    <property type="entry name" value="BETA-CATENIN-LIKE PROTEIN 1 NUCLEAR ASSOCIATED PROTEIN"/>
    <property type="match status" value="1"/>
</dbReference>
<dbReference type="OrthoDB" id="1898821at2759"/>
<dbReference type="STRING" id="6669.E9GL48"/>
<dbReference type="GO" id="GO:0010467">
    <property type="term" value="P:gene expression"/>
    <property type="evidence" value="ECO:0007669"/>
    <property type="project" value="UniProtKB-ARBA"/>
</dbReference>
<evidence type="ECO:0000256" key="10">
    <source>
        <dbReference type="SAM" id="MobiDB-lite"/>
    </source>
</evidence>
<dbReference type="PhylomeDB" id="E9GL48"/>
<evidence type="ECO:0000256" key="5">
    <source>
        <dbReference type="ARBA" id="ARBA00023242"/>
    </source>
</evidence>
<feature type="region of interest" description="Disordered" evidence="10">
    <location>
        <begin position="1"/>
        <end position="54"/>
    </location>
</feature>
<dbReference type="InterPro" id="IPR016024">
    <property type="entry name" value="ARM-type_fold"/>
</dbReference>
<dbReference type="PANTHER" id="PTHR14978:SF0">
    <property type="entry name" value="BETA-CATENIN-LIKE PROTEIN 1"/>
    <property type="match status" value="1"/>
</dbReference>
<evidence type="ECO:0000256" key="9">
    <source>
        <dbReference type="ARBA" id="ARBA00083862"/>
    </source>
</evidence>
<evidence type="ECO:0000256" key="4">
    <source>
        <dbReference type="ARBA" id="ARBA00023054"/>
    </source>
</evidence>
<comment type="subunit">
    <text evidence="7">Component of the PRP19-CDC5L splicing complex composed of a core complex comprising a homotetramer of PRPF19, CDC5L, PLRG1 and BCAS2, and at least three less stably associated proteins CTNNBL1, CWC15 and HSPA8. Interacts directly with CWC15 and CDC5L in the complex. Interacts with AICDA; the interaction is important for the antibody diversification activity of AICDA. Interacts with PRPF31 (via its NLS). Interacts (via its N-terminal NLS) with KPNA1 and KPNA2.</text>
</comment>
<feature type="compositionally biased region" description="Polar residues" evidence="10">
    <location>
        <begin position="38"/>
        <end position="53"/>
    </location>
</feature>
<dbReference type="InterPro" id="IPR011989">
    <property type="entry name" value="ARM-like"/>
</dbReference>
<keyword evidence="3" id="KW-0677">Repeat</keyword>
<dbReference type="EMBL" id="GL732550">
    <property type="protein sequence ID" value="EFX79855.1"/>
    <property type="molecule type" value="Genomic_DNA"/>
</dbReference>
<evidence type="ECO:0000313" key="13">
    <source>
        <dbReference type="Proteomes" id="UP000000305"/>
    </source>
</evidence>
<evidence type="ECO:0000256" key="6">
    <source>
        <dbReference type="ARBA" id="ARBA00058456"/>
    </source>
</evidence>
<name>E9GL48_DAPPU</name>
<gene>
    <name evidence="12" type="ORF">DAPPUDRAFT_304369</name>
</gene>
<dbReference type="InterPro" id="IPR039678">
    <property type="entry name" value="CTNNBL1"/>
</dbReference>
<evidence type="ECO:0000259" key="11">
    <source>
        <dbReference type="SMART" id="SM01156"/>
    </source>
</evidence>
<evidence type="ECO:0000256" key="7">
    <source>
        <dbReference type="ARBA" id="ARBA00061776"/>
    </source>
</evidence>
<dbReference type="OMA" id="TDWREQE"/>
<accession>E9GL48</accession>
<keyword evidence="5" id="KW-0539">Nucleus</keyword>
<dbReference type="InParanoid" id="E9GL48"/>
<dbReference type="Gene3D" id="1.25.10.10">
    <property type="entry name" value="Leucine-rich Repeat Variant"/>
    <property type="match status" value="1"/>
</dbReference>
<sequence>MDVGELLSFKPKQNPKRDVADDDKEPEFERPGKKLKQFPTSNNVKPNPRSTATYIAPPVVETPEKEELLKLVEQDEGSESLDEASLKRMILNFEKRVLKNQELRVKFPDAPEKFMESELELHEAIQLMHALATVPELYTVGVEQKLIPTLLGLLSHDNTDISVAVVNLLQELTDIDTLNESQDEAAILIDALLDQQICALLVHNLERLNEAQTEESDGVHNTLAIVENLTEIRPEVCQQAAQQGLLSWIMKRLGAKLPFDANKLYCSEILSILLQGTPENRQLLGEIDGIDILLQQLAIFKRQDPKTGEEQEMMENLFDCVCSSLIHVPNRDRFLKGEGLQLMNLMLREKKMSRNGALKVLNHALSGEAGKDNCTKFVDILGLRTIFPLFMKTPHKLKRKGMSAEEYEEHIVSVIASMLKSCRGSQRTRLLTKFTENDHEKTDRLMELHFKYFDKLRVIDAQLQRNDDEEDEDEMYLKRLEGGLFTLQLVDYIMMEVCASGAATIKQRVLHTLNLRGGTVKTIREIMREYAGNLGDGSESEAKEEEKQHILQLLDKF</sequence>
<keyword evidence="4" id="KW-0175">Coiled coil</keyword>
<proteinExistence type="predicted"/>
<dbReference type="KEGG" id="dpx:DAPPUDRAFT_304369"/>
<dbReference type="FunFam" id="1.25.10.10:FF:001136">
    <property type="entry name" value="Beta-catenin-like protein 1"/>
    <property type="match status" value="1"/>
</dbReference>
<dbReference type="Proteomes" id="UP000000305">
    <property type="component" value="Unassembled WGS sequence"/>
</dbReference>
<dbReference type="AlphaFoldDB" id="E9GL48"/>
<protein>
    <recommendedName>
        <fullName evidence="8">Beta-catenin-like protein 1</fullName>
    </recommendedName>
    <alternativeName>
        <fullName evidence="9">Nuclear-associated protein</fullName>
    </alternativeName>
</protein>
<feature type="domain" description="Beta-catenin-like protein 1 N-terminal" evidence="11">
    <location>
        <begin position="61"/>
        <end position="166"/>
    </location>
</feature>
<dbReference type="eggNOG" id="KOG2734">
    <property type="taxonomic scope" value="Eukaryota"/>
</dbReference>
<organism evidence="12 13">
    <name type="scientific">Daphnia pulex</name>
    <name type="common">Water flea</name>
    <dbReference type="NCBI Taxonomy" id="6669"/>
    <lineage>
        <taxon>Eukaryota</taxon>
        <taxon>Metazoa</taxon>
        <taxon>Ecdysozoa</taxon>
        <taxon>Arthropoda</taxon>
        <taxon>Crustacea</taxon>
        <taxon>Branchiopoda</taxon>
        <taxon>Diplostraca</taxon>
        <taxon>Cladocera</taxon>
        <taxon>Anomopoda</taxon>
        <taxon>Daphniidae</taxon>
        <taxon>Daphnia</taxon>
    </lineage>
</organism>
<comment type="subcellular location">
    <subcellularLocation>
        <location evidence="1">Nucleus</location>
    </subcellularLocation>
</comment>
<evidence type="ECO:0000256" key="1">
    <source>
        <dbReference type="ARBA" id="ARBA00004123"/>
    </source>
</evidence>
<dbReference type="InterPro" id="IPR013180">
    <property type="entry name" value="CTNNBL1_N"/>
</dbReference>
<evidence type="ECO:0000313" key="12">
    <source>
        <dbReference type="EMBL" id="EFX79855.1"/>
    </source>
</evidence>
<comment type="function">
    <text evidence="6">Component of the PRP19-CDC5L complex that forms an integral part of the spliceosome and is required for activating pre-mRNA splicing. Participates in AID/AICDA-mediated somatic hypermutation (SHM) and class-switch recombination (CSR), 2 processes resulting in the production of high-affinity, mutated isotype-switched antibodies.</text>
</comment>
<dbReference type="HOGENOM" id="CLU_017098_2_1_1"/>
<dbReference type="SMART" id="SM01156">
    <property type="entry name" value="DUF1716"/>
    <property type="match status" value="1"/>
</dbReference>
<keyword evidence="2" id="KW-0597">Phosphoprotein</keyword>
<dbReference type="SUPFAM" id="SSF48371">
    <property type="entry name" value="ARM repeat"/>
    <property type="match status" value="1"/>
</dbReference>
<evidence type="ECO:0000256" key="8">
    <source>
        <dbReference type="ARBA" id="ARBA00070106"/>
    </source>
</evidence>
<evidence type="ECO:0000256" key="2">
    <source>
        <dbReference type="ARBA" id="ARBA00022553"/>
    </source>
</evidence>
<dbReference type="Pfam" id="PF08216">
    <property type="entry name" value="CTNNBL"/>
    <property type="match status" value="1"/>
</dbReference>
<keyword evidence="13" id="KW-1185">Reference proteome</keyword>
<dbReference type="FunCoup" id="E9GL48">
    <property type="interactions" value="2396"/>
</dbReference>
<reference evidence="12 13" key="1">
    <citation type="journal article" date="2011" name="Science">
        <title>The ecoresponsive genome of Daphnia pulex.</title>
        <authorList>
            <person name="Colbourne J.K."/>
            <person name="Pfrender M.E."/>
            <person name="Gilbert D."/>
            <person name="Thomas W.K."/>
            <person name="Tucker A."/>
            <person name="Oakley T.H."/>
            <person name="Tokishita S."/>
            <person name="Aerts A."/>
            <person name="Arnold G.J."/>
            <person name="Basu M.K."/>
            <person name="Bauer D.J."/>
            <person name="Caceres C.E."/>
            <person name="Carmel L."/>
            <person name="Casola C."/>
            <person name="Choi J.H."/>
            <person name="Detter J.C."/>
            <person name="Dong Q."/>
            <person name="Dusheyko S."/>
            <person name="Eads B.D."/>
            <person name="Frohlich T."/>
            <person name="Geiler-Samerotte K.A."/>
            <person name="Gerlach D."/>
            <person name="Hatcher P."/>
            <person name="Jogdeo S."/>
            <person name="Krijgsveld J."/>
            <person name="Kriventseva E.V."/>
            <person name="Kultz D."/>
            <person name="Laforsch C."/>
            <person name="Lindquist E."/>
            <person name="Lopez J."/>
            <person name="Manak J.R."/>
            <person name="Muller J."/>
            <person name="Pangilinan J."/>
            <person name="Patwardhan R.P."/>
            <person name="Pitluck S."/>
            <person name="Pritham E.J."/>
            <person name="Rechtsteiner A."/>
            <person name="Rho M."/>
            <person name="Rogozin I.B."/>
            <person name="Sakarya O."/>
            <person name="Salamov A."/>
            <person name="Schaack S."/>
            <person name="Shapiro H."/>
            <person name="Shiga Y."/>
            <person name="Skalitzky C."/>
            <person name="Smith Z."/>
            <person name="Souvorov A."/>
            <person name="Sung W."/>
            <person name="Tang Z."/>
            <person name="Tsuchiya D."/>
            <person name="Tu H."/>
            <person name="Vos H."/>
            <person name="Wang M."/>
            <person name="Wolf Y.I."/>
            <person name="Yamagata H."/>
            <person name="Yamada T."/>
            <person name="Ye Y."/>
            <person name="Shaw J.R."/>
            <person name="Andrews J."/>
            <person name="Crease T.J."/>
            <person name="Tang H."/>
            <person name="Lucas S.M."/>
            <person name="Robertson H.M."/>
            <person name="Bork P."/>
            <person name="Koonin E.V."/>
            <person name="Zdobnov E.M."/>
            <person name="Grigoriev I.V."/>
            <person name="Lynch M."/>
            <person name="Boore J.L."/>
        </authorList>
    </citation>
    <scope>NUCLEOTIDE SEQUENCE [LARGE SCALE GENOMIC DNA]</scope>
</reference>
<evidence type="ECO:0000256" key="3">
    <source>
        <dbReference type="ARBA" id="ARBA00022737"/>
    </source>
</evidence>